<dbReference type="Proteomes" id="UP000192247">
    <property type="component" value="Unassembled WGS sequence"/>
</dbReference>
<dbReference type="OrthoDB" id="6513495at2759"/>
<comment type="caution">
    <text evidence="2">The sequence shown here is derived from an EMBL/GenBank/DDBJ whole genome shotgun (WGS) entry which is preliminary data.</text>
</comment>
<feature type="compositionally biased region" description="Basic and acidic residues" evidence="1">
    <location>
        <begin position="193"/>
        <end position="245"/>
    </location>
</feature>
<organism evidence="2 3">
    <name type="scientific">Tropilaelaps mercedesae</name>
    <dbReference type="NCBI Taxonomy" id="418985"/>
    <lineage>
        <taxon>Eukaryota</taxon>
        <taxon>Metazoa</taxon>
        <taxon>Ecdysozoa</taxon>
        <taxon>Arthropoda</taxon>
        <taxon>Chelicerata</taxon>
        <taxon>Arachnida</taxon>
        <taxon>Acari</taxon>
        <taxon>Parasitiformes</taxon>
        <taxon>Mesostigmata</taxon>
        <taxon>Gamasina</taxon>
        <taxon>Dermanyssoidea</taxon>
        <taxon>Laelapidae</taxon>
        <taxon>Tropilaelaps</taxon>
    </lineage>
</organism>
<evidence type="ECO:0000256" key="1">
    <source>
        <dbReference type="SAM" id="MobiDB-lite"/>
    </source>
</evidence>
<sequence length="626" mass="67997">MPRKSKKAAEDAAEAPPPRRSTRTRKSVIDPDDVEIEPAKKKPRGKRASATKVSYEEEDNSNDPSKDSSKDDEFDPDEDLDEVVKPKTPVRGRGRGRKPAEHKDTPAPKSTGRGRGRKRQAPPEEEHAEEEDNDKDDKDHDDKRSERGEQSGDEVDPSAAKKPKIEETVEVKSKTTTGAVAAKTAATDTVSETAEKVITAEKKADISEKKDSEQKPTTEVANKKEEKATSETIAETKSEGSDKESSTNIAASEEKYSAAEPTKSTIDAIPAKEERASILHVTKEETKVELPPGAPSESAISKETSFAPAAKTEEPKEKAKENGLTATTESKESTGYEANSKADAPTEKDLSVASVVAPTATSGSGDVSRETKEMLEKTDGAEVVAVQKATPATAEAAESCGFKVVGSGTTILLLKPNCVQVIGEIETESLGVLAHQELDGLSSQAYRANVEAYLATHCCATDKYLVATLSARGKLFTLVNVQMETKNLSVAALLIGCLMRQLDSRPHAFIVTGHMPHVQPDSPAYELLRDGYFGNRSIETLLRMQDIRMDAEDEWDKGLVDFLWKAYQHSRPWMRSVYETVLNGETALSSTGRSMVWHSTKGVGVVGVLKNTKLVRADLAIYIRDS</sequence>
<feature type="compositionally biased region" description="Basic residues" evidence="1">
    <location>
        <begin position="88"/>
        <end position="97"/>
    </location>
</feature>
<reference evidence="2 3" key="1">
    <citation type="journal article" date="2017" name="Gigascience">
        <title>Draft genome of the honey bee ectoparasitic mite, Tropilaelaps mercedesae, is shaped by the parasitic life history.</title>
        <authorList>
            <person name="Dong X."/>
            <person name="Armstrong S.D."/>
            <person name="Xia D."/>
            <person name="Makepeace B.L."/>
            <person name="Darby A.C."/>
            <person name="Kadowaki T."/>
        </authorList>
    </citation>
    <scope>NUCLEOTIDE SEQUENCE [LARGE SCALE GENOMIC DNA]</scope>
    <source>
        <strain evidence="2">Wuxi-XJTLU</strain>
    </source>
</reference>
<feature type="region of interest" description="Disordered" evidence="1">
    <location>
        <begin position="1"/>
        <end position="350"/>
    </location>
</feature>
<evidence type="ECO:0000313" key="2">
    <source>
        <dbReference type="EMBL" id="OQR78452.1"/>
    </source>
</evidence>
<accession>A0A1V9XYE6</accession>
<dbReference type="InParanoid" id="A0A1V9XYE6"/>
<proteinExistence type="predicted"/>
<name>A0A1V9XYE6_9ACAR</name>
<gene>
    <name evidence="2" type="ORF">BIW11_06398</name>
</gene>
<feature type="compositionally biased region" description="Low complexity" evidence="1">
    <location>
        <begin position="174"/>
        <end position="190"/>
    </location>
</feature>
<evidence type="ECO:0000313" key="3">
    <source>
        <dbReference type="Proteomes" id="UP000192247"/>
    </source>
</evidence>
<feature type="compositionally biased region" description="Basic and acidic residues" evidence="1">
    <location>
        <begin position="135"/>
        <end position="150"/>
    </location>
</feature>
<protein>
    <submittedName>
        <fullName evidence="2">Uncharacterized protein</fullName>
    </submittedName>
</protein>
<feature type="compositionally biased region" description="Basic and acidic residues" evidence="1">
    <location>
        <begin position="163"/>
        <end position="173"/>
    </location>
</feature>
<dbReference type="STRING" id="418985.A0A1V9XYE6"/>
<feature type="compositionally biased region" description="Basic and acidic residues" evidence="1">
    <location>
        <begin position="311"/>
        <end position="321"/>
    </location>
</feature>
<keyword evidence="3" id="KW-1185">Reference proteome</keyword>
<feature type="compositionally biased region" description="Basic and acidic residues" evidence="1">
    <location>
        <begin position="270"/>
        <end position="288"/>
    </location>
</feature>
<feature type="compositionally biased region" description="Acidic residues" evidence="1">
    <location>
        <begin position="72"/>
        <end position="81"/>
    </location>
</feature>
<dbReference type="EMBL" id="MNPL01002206">
    <property type="protein sequence ID" value="OQR78452.1"/>
    <property type="molecule type" value="Genomic_DNA"/>
</dbReference>
<dbReference type="AlphaFoldDB" id="A0A1V9XYE6"/>